<dbReference type="PANTHER" id="PTHR21574">
    <property type="entry name" value="CENTROSOMAL PROTEIN OF 120 KDA"/>
    <property type="match status" value="1"/>
</dbReference>
<protein>
    <recommendedName>
        <fullName evidence="4">DUF3668 domain-containing protein</fullName>
    </recommendedName>
</protein>
<proteinExistence type="predicted"/>
<organism evidence="2 3">
    <name type="scientific">Lasius platythorax</name>
    <dbReference type="NCBI Taxonomy" id="488582"/>
    <lineage>
        <taxon>Eukaryota</taxon>
        <taxon>Metazoa</taxon>
        <taxon>Ecdysozoa</taxon>
        <taxon>Arthropoda</taxon>
        <taxon>Hexapoda</taxon>
        <taxon>Insecta</taxon>
        <taxon>Pterygota</taxon>
        <taxon>Neoptera</taxon>
        <taxon>Endopterygota</taxon>
        <taxon>Hymenoptera</taxon>
        <taxon>Apocrita</taxon>
        <taxon>Aculeata</taxon>
        <taxon>Formicoidea</taxon>
        <taxon>Formicidae</taxon>
        <taxon>Formicinae</taxon>
        <taxon>Lasius</taxon>
        <taxon>Lasius</taxon>
    </lineage>
</organism>
<dbReference type="AlphaFoldDB" id="A0AAV2NYE2"/>
<dbReference type="EMBL" id="OZ034829">
    <property type="protein sequence ID" value="CAL1685521.1"/>
    <property type="molecule type" value="Genomic_DNA"/>
</dbReference>
<keyword evidence="3" id="KW-1185">Reference proteome</keyword>
<feature type="coiled-coil region" evidence="1">
    <location>
        <begin position="553"/>
        <end position="580"/>
    </location>
</feature>
<evidence type="ECO:0008006" key="4">
    <source>
        <dbReference type="Google" id="ProtNLM"/>
    </source>
</evidence>
<keyword evidence="1" id="KW-0175">Coiled coil</keyword>
<accession>A0AAV2NYE2</accession>
<dbReference type="GO" id="GO:1903724">
    <property type="term" value="P:positive regulation of centriole elongation"/>
    <property type="evidence" value="ECO:0007669"/>
    <property type="project" value="TreeGrafter"/>
</dbReference>
<dbReference type="PANTHER" id="PTHR21574:SF0">
    <property type="entry name" value="CENTROSOMAL PROTEIN OF 120 KDA"/>
    <property type="match status" value="1"/>
</dbReference>
<dbReference type="GO" id="GO:0005813">
    <property type="term" value="C:centrosome"/>
    <property type="evidence" value="ECO:0007669"/>
    <property type="project" value="TreeGrafter"/>
</dbReference>
<dbReference type="InterPro" id="IPR039893">
    <property type="entry name" value="CEP120-like"/>
</dbReference>
<evidence type="ECO:0000256" key="1">
    <source>
        <dbReference type="SAM" id="Coils"/>
    </source>
</evidence>
<name>A0AAV2NYE2_9HYME</name>
<dbReference type="Proteomes" id="UP001497644">
    <property type="component" value="Chromosome 6"/>
</dbReference>
<evidence type="ECO:0000313" key="3">
    <source>
        <dbReference type="Proteomes" id="UP001497644"/>
    </source>
</evidence>
<reference evidence="2" key="1">
    <citation type="submission" date="2024-04" db="EMBL/GenBank/DDBJ databases">
        <authorList>
            <consortium name="Molecular Ecology Group"/>
        </authorList>
    </citation>
    <scope>NUCLEOTIDE SEQUENCE</scope>
</reference>
<feature type="coiled-coil region" evidence="1">
    <location>
        <begin position="498"/>
        <end position="525"/>
    </location>
</feature>
<dbReference type="InterPro" id="IPR035892">
    <property type="entry name" value="C2_domain_sf"/>
</dbReference>
<gene>
    <name evidence="2" type="ORF">LPLAT_LOCUS10986</name>
</gene>
<dbReference type="Gene3D" id="2.60.40.150">
    <property type="entry name" value="C2 domain"/>
    <property type="match status" value="1"/>
</dbReference>
<sequence length="725" mass="83193">MIEAVESDVQIILSIKEGKGFEQVLQPTLLIGTLNGHSLETDKIEPNSNPQYATDLIWETNKTALRKMRSGQATLKLECFAFKENKAKERIGYVLLSIRSAHIISKHGDLSPKANWHKLLGLRNDLKVQKPELLLTLRVENRKSTDSNSMVERCPEIESHRNPSGDFGKFNFKNIPREMKLFSATECKSTNEQSDCQCLKHQMDKITYSCSCNAISCVDKDSKSIGSYHCYCLHISLAAITLVSTKLSGRQIEFRFHHPKAEITSMVHATMPVLSGEKVKLQEIGCQFHFISAPDEIKQLLESFPPKISMYDTNKGAEPLSLSTLDVKPLFYQDKPECQYKLSLYDTDQCKLGEVDIVLKLENRGPHFILKKGTIGKNLGPPILDDSLAYKIVDELETWKERQKEMFKAELKRKEERHLDMLSEEWRKQRENLESKLACSVEQCKILANSLNNATEDLRMRRLKSLENETRLIKANEDLQWRYETKLQELKDSLDVMQNDLTSKITKLEEKKTALEAQVEILLYENETLKSSTSKQADELQMYQKASLTKDQTASLLQELKILEEKLDSAQKGKSFFKEQWGKAVREIHKMKVDHQQAMQVQIKNSKEELKNVDLAEILSVDTRALNNDQILLKELQKEIDVIKPKQSFASKEDYNRIFTIADDVYSKISCNGNKIGSDKSEEYNDRLKTLREERDSLLKTGSYAADDIVIKKLNTEIRSLLVNR</sequence>
<evidence type="ECO:0000313" key="2">
    <source>
        <dbReference type="EMBL" id="CAL1685521.1"/>
    </source>
</evidence>